<reference evidence="7 8" key="1">
    <citation type="submission" date="2019-04" db="EMBL/GenBank/DDBJ databases">
        <authorList>
            <person name="Jiang L."/>
        </authorList>
    </citation>
    <scope>NUCLEOTIDE SEQUENCE [LARGE SCALE GENOMIC DNA]</scope>
    <source>
        <strain evidence="7 8">YIM 131853</strain>
    </source>
</reference>
<gene>
    <name evidence="7" type="ORF">E6C64_12795</name>
</gene>
<dbReference type="GO" id="GO:0003700">
    <property type="term" value="F:DNA-binding transcription factor activity"/>
    <property type="evidence" value="ECO:0007669"/>
    <property type="project" value="InterPro"/>
</dbReference>
<dbReference type="InterPro" id="IPR051446">
    <property type="entry name" value="HTH_trans_reg/aminotransferase"/>
</dbReference>
<dbReference type="Gene3D" id="3.40.640.10">
    <property type="entry name" value="Type I PLP-dependent aspartate aminotransferase-like (Major domain)"/>
    <property type="match status" value="1"/>
</dbReference>
<keyword evidence="5" id="KW-0804">Transcription</keyword>
<dbReference type="Pfam" id="PF00155">
    <property type="entry name" value="Aminotran_1_2"/>
    <property type="match status" value="1"/>
</dbReference>
<dbReference type="SMART" id="SM00345">
    <property type="entry name" value="HTH_GNTR"/>
    <property type="match status" value="1"/>
</dbReference>
<organism evidence="7 8">
    <name type="scientific">Naasia lichenicola</name>
    <dbReference type="NCBI Taxonomy" id="2565933"/>
    <lineage>
        <taxon>Bacteria</taxon>
        <taxon>Bacillati</taxon>
        <taxon>Actinomycetota</taxon>
        <taxon>Actinomycetes</taxon>
        <taxon>Micrococcales</taxon>
        <taxon>Microbacteriaceae</taxon>
        <taxon>Naasia</taxon>
    </lineage>
</organism>
<dbReference type="CDD" id="cd00609">
    <property type="entry name" value="AAT_like"/>
    <property type="match status" value="1"/>
</dbReference>
<evidence type="ECO:0000256" key="2">
    <source>
        <dbReference type="ARBA" id="ARBA00022898"/>
    </source>
</evidence>
<feature type="domain" description="HTH gntR-type" evidence="6">
    <location>
        <begin position="23"/>
        <end position="91"/>
    </location>
</feature>
<dbReference type="GO" id="GO:0003677">
    <property type="term" value="F:DNA binding"/>
    <property type="evidence" value="ECO:0007669"/>
    <property type="project" value="UniProtKB-KW"/>
</dbReference>
<dbReference type="InterPro" id="IPR015421">
    <property type="entry name" value="PyrdxlP-dep_Trfase_major"/>
</dbReference>
<dbReference type="Pfam" id="PF00392">
    <property type="entry name" value="GntR"/>
    <property type="match status" value="1"/>
</dbReference>
<dbReference type="Proteomes" id="UP000309133">
    <property type="component" value="Unassembled WGS sequence"/>
</dbReference>
<evidence type="ECO:0000313" key="7">
    <source>
        <dbReference type="EMBL" id="THG29559.1"/>
    </source>
</evidence>
<keyword evidence="7" id="KW-0808">Transferase</keyword>
<dbReference type="SUPFAM" id="SSF46785">
    <property type="entry name" value="Winged helix' DNA-binding domain"/>
    <property type="match status" value="1"/>
</dbReference>
<dbReference type="EMBL" id="SSSM01000005">
    <property type="protein sequence ID" value="THG29559.1"/>
    <property type="molecule type" value="Genomic_DNA"/>
</dbReference>
<comment type="similarity">
    <text evidence="1">In the C-terminal section; belongs to the class-I pyridoxal-phosphate-dependent aminotransferase family.</text>
</comment>
<dbReference type="InterPro" id="IPR036390">
    <property type="entry name" value="WH_DNA-bd_sf"/>
</dbReference>
<dbReference type="PANTHER" id="PTHR46577">
    <property type="entry name" value="HTH-TYPE TRANSCRIPTIONAL REGULATORY PROTEIN GABR"/>
    <property type="match status" value="1"/>
</dbReference>
<dbReference type="InterPro" id="IPR004839">
    <property type="entry name" value="Aminotransferase_I/II_large"/>
</dbReference>
<accession>A0A4S4FH05</accession>
<dbReference type="InterPro" id="IPR036388">
    <property type="entry name" value="WH-like_DNA-bd_sf"/>
</dbReference>
<keyword evidence="4" id="KW-0238">DNA-binding</keyword>
<dbReference type="AlphaFoldDB" id="A0A4S4FH05"/>
<dbReference type="SUPFAM" id="SSF53383">
    <property type="entry name" value="PLP-dependent transferases"/>
    <property type="match status" value="1"/>
</dbReference>
<comment type="caution">
    <text evidence="7">The sequence shown here is derived from an EMBL/GenBank/DDBJ whole genome shotgun (WGS) entry which is preliminary data.</text>
</comment>
<dbReference type="PROSITE" id="PS50949">
    <property type="entry name" value="HTH_GNTR"/>
    <property type="match status" value="1"/>
</dbReference>
<evidence type="ECO:0000256" key="3">
    <source>
        <dbReference type="ARBA" id="ARBA00023015"/>
    </source>
</evidence>
<evidence type="ECO:0000256" key="4">
    <source>
        <dbReference type="ARBA" id="ARBA00023125"/>
    </source>
</evidence>
<keyword evidence="2" id="KW-0663">Pyridoxal phosphate</keyword>
<dbReference type="PANTHER" id="PTHR46577:SF1">
    <property type="entry name" value="HTH-TYPE TRANSCRIPTIONAL REGULATORY PROTEIN GABR"/>
    <property type="match status" value="1"/>
</dbReference>
<dbReference type="InterPro" id="IPR000524">
    <property type="entry name" value="Tscrpt_reg_HTH_GntR"/>
</dbReference>
<evidence type="ECO:0000256" key="5">
    <source>
        <dbReference type="ARBA" id="ARBA00023163"/>
    </source>
</evidence>
<keyword evidence="3" id="KW-0805">Transcription regulation</keyword>
<dbReference type="RefSeq" id="WP_136427888.1">
    <property type="nucleotide sequence ID" value="NZ_SSSM01000005.1"/>
</dbReference>
<dbReference type="OrthoDB" id="199743at2"/>
<keyword evidence="7" id="KW-0032">Aminotransferase</keyword>
<protein>
    <submittedName>
        <fullName evidence="7">PLP-dependent aminotransferase family protein</fullName>
    </submittedName>
</protein>
<dbReference type="Gene3D" id="1.10.10.10">
    <property type="entry name" value="Winged helix-like DNA-binding domain superfamily/Winged helix DNA-binding domain"/>
    <property type="match status" value="1"/>
</dbReference>
<dbReference type="GO" id="GO:0008483">
    <property type="term" value="F:transaminase activity"/>
    <property type="evidence" value="ECO:0007669"/>
    <property type="project" value="UniProtKB-KW"/>
</dbReference>
<dbReference type="CDD" id="cd07377">
    <property type="entry name" value="WHTH_GntR"/>
    <property type="match status" value="1"/>
</dbReference>
<evidence type="ECO:0000259" key="6">
    <source>
        <dbReference type="PROSITE" id="PS50949"/>
    </source>
</evidence>
<dbReference type="InterPro" id="IPR015424">
    <property type="entry name" value="PyrdxlP-dep_Trfase"/>
</dbReference>
<evidence type="ECO:0000256" key="1">
    <source>
        <dbReference type="ARBA" id="ARBA00005384"/>
    </source>
</evidence>
<name>A0A4S4FH05_9MICO</name>
<dbReference type="GO" id="GO:0030170">
    <property type="term" value="F:pyridoxal phosphate binding"/>
    <property type="evidence" value="ECO:0007669"/>
    <property type="project" value="InterPro"/>
</dbReference>
<proteinExistence type="inferred from homology"/>
<keyword evidence="8" id="KW-1185">Reference proteome</keyword>
<evidence type="ECO:0000313" key="8">
    <source>
        <dbReference type="Proteomes" id="UP000309133"/>
    </source>
</evidence>
<sequence length="476" mass="50588">MSVPGIGTGQLIELLSDWDGASAPSYRALSDRLRLLAIDGRMPAGTRLPAERELSARLGISRTTVAAAYAAMRADGYLESRRGSGSVTRIPGRASAAMQEIEGLIDLSRASMPASPGLMAATSRALEALPRHLGDSGYEPIGLPVLREAIAARYRERGLPTTADQILVTTGAQSAIALVARALLSRGDRAVAESPSYPHAFEALRLAGARVLPVGVTTDDGWDEAGFIGTVQRSSPVLAYLLPDLHNPTGRTMPADQRARIVALAEDYGTTLLIDETMAELRIDGEVGMPLATLAGRPDSVITIGSLSKSVWGGLRIGWIRADPALVRRILSERAVVDLGTPVIEQLIAAEMLGDMPAVLAERSRRLRSSRDALAGLIAERLPDWHVPRVEGGLSFWVGLGKPVSSQLSMAARRHGVAIPAGPRFGLDGAFERFIRVPFTADTDTLERAVDGLVAAWHSLDAAPGRAPEPLLTELV</sequence>
<dbReference type="PRINTS" id="PR00035">
    <property type="entry name" value="HTHGNTR"/>
</dbReference>